<proteinExistence type="predicted"/>
<keyword evidence="1" id="KW-1133">Transmembrane helix</keyword>
<feature type="transmembrane region" description="Helical" evidence="1">
    <location>
        <begin position="70"/>
        <end position="89"/>
    </location>
</feature>
<dbReference type="Pfam" id="PF12822">
    <property type="entry name" value="ECF_trnsprt"/>
    <property type="match status" value="1"/>
</dbReference>
<dbReference type="EMBL" id="CP096034">
    <property type="protein sequence ID" value="UPM53728.1"/>
    <property type="molecule type" value="Genomic_DNA"/>
</dbReference>
<dbReference type="Proteomes" id="UP000830639">
    <property type="component" value="Chromosome"/>
</dbReference>
<protein>
    <submittedName>
        <fullName evidence="2">ECF transporter S component</fullName>
    </submittedName>
</protein>
<evidence type="ECO:0000313" key="2">
    <source>
        <dbReference type="EMBL" id="UPM53728.1"/>
    </source>
</evidence>
<gene>
    <name evidence="2" type="ORF">MY490_18385</name>
</gene>
<organism evidence="2 3">
    <name type="scientific">Gottfriedia acidiceleris</name>
    <dbReference type="NCBI Taxonomy" id="371036"/>
    <lineage>
        <taxon>Bacteria</taxon>
        <taxon>Bacillati</taxon>
        <taxon>Bacillota</taxon>
        <taxon>Bacilli</taxon>
        <taxon>Bacillales</taxon>
        <taxon>Bacillaceae</taxon>
        <taxon>Gottfriedia</taxon>
    </lineage>
</organism>
<evidence type="ECO:0000256" key="1">
    <source>
        <dbReference type="SAM" id="Phobius"/>
    </source>
</evidence>
<feature type="transmembrane region" description="Helical" evidence="1">
    <location>
        <begin position="36"/>
        <end position="58"/>
    </location>
</feature>
<name>A0ABY4JIR7_9BACI</name>
<evidence type="ECO:0000313" key="3">
    <source>
        <dbReference type="Proteomes" id="UP000830639"/>
    </source>
</evidence>
<dbReference type="InterPro" id="IPR024529">
    <property type="entry name" value="ECF_trnsprt_substrate-spec"/>
</dbReference>
<keyword evidence="1" id="KW-0472">Membrane</keyword>
<reference evidence="2 3" key="1">
    <citation type="submission" date="2022-04" db="EMBL/GenBank/DDBJ databases">
        <title>Mechanism of arsenic methylation and mitigation arsenic toxicity by Bacillus sp. LH14 from an Arsenic-Contaminated Paddy Soil.</title>
        <authorList>
            <person name="Wang D."/>
        </authorList>
    </citation>
    <scope>NUCLEOTIDE SEQUENCE [LARGE SCALE GENOMIC DNA]</scope>
    <source>
        <strain evidence="2 3">LH14</strain>
    </source>
</reference>
<dbReference type="RefSeq" id="WP_248266971.1">
    <property type="nucleotide sequence ID" value="NZ_CP096034.1"/>
</dbReference>
<feature type="transmembrane region" description="Helical" evidence="1">
    <location>
        <begin position="132"/>
        <end position="154"/>
    </location>
</feature>
<dbReference type="Gene3D" id="1.10.1760.20">
    <property type="match status" value="1"/>
</dbReference>
<accession>A0ABY4JIR7</accession>
<keyword evidence="3" id="KW-1185">Reference proteome</keyword>
<keyword evidence="1" id="KW-0812">Transmembrane</keyword>
<feature type="transmembrane region" description="Helical" evidence="1">
    <location>
        <begin position="95"/>
        <end position="120"/>
    </location>
</feature>
<sequence length="165" mass="17822">MNTKRIVLLSLFIALSAVLSNIKIVYSIAFDSLPAFLAAMLISPIAGGIVGALGHLLTAITSGFPFTVPVHLFIAIQMLVIVWLFGVLFKKMNQYIAMVVAIILNGPVATLLSSLLIAYLNHSFTAKTISSFFILMVVPLTIASAANIVLAFILQKVMKRANFKI</sequence>